<dbReference type="SUPFAM" id="SSF49842">
    <property type="entry name" value="TNF-like"/>
    <property type="match status" value="1"/>
</dbReference>
<evidence type="ECO:0000313" key="15">
    <source>
        <dbReference type="Ensembl" id="ENSLLTP00000003724.1"/>
    </source>
</evidence>
<dbReference type="InterPro" id="IPR050392">
    <property type="entry name" value="Collagen/C1q_domain"/>
</dbReference>
<dbReference type="SMART" id="SM00110">
    <property type="entry name" value="C1Q"/>
    <property type="match status" value="1"/>
</dbReference>
<keyword evidence="8" id="KW-0176">Collagen</keyword>
<evidence type="ECO:0000256" key="7">
    <source>
        <dbReference type="ARBA" id="ARBA00022875"/>
    </source>
</evidence>
<dbReference type="GO" id="GO:0006958">
    <property type="term" value="P:complement activation, classical pathway"/>
    <property type="evidence" value="ECO:0007669"/>
    <property type="project" value="UniProtKB-KW"/>
</dbReference>
<comment type="subcellular location">
    <subcellularLocation>
        <location evidence="1">Secreted</location>
    </subcellularLocation>
</comment>
<keyword evidence="9" id="KW-1015">Disulfide bond</keyword>
<keyword evidence="7" id="KW-0180">Complement pathway</keyword>
<reference evidence="15" key="1">
    <citation type="submission" date="2025-08" db="UniProtKB">
        <authorList>
            <consortium name="Ensembl"/>
        </authorList>
    </citation>
    <scope>IDENTIFICATION</scope>
</reference>
<accession>A0A8C5RKX0</accession>
<dbReference type="InterPro" id="IPR001073">
    <property type="entry name" value="C1q_dom"/>
</dbReference>
<dbReference type="Proteomes" id="UP000694406">
    <property type="component" value="Unplaced"/>
</dbReference>
<evidence type="ECO:0000256" key="12">
    <source>
        <dbReference type="SAM" id="MobiDB-lite"/>
    </source>
</evidence>
<dbReference type="GO" id="GO:0001791">
    <property type="term" value="F:IgM binding"/>
    <property type="evidence" value="ECO:0007669"/>
    <property type="project" value="Ensembl"/>
</dbReference>
<reference evidence="15" key="2">
    <citation type="submission" date="2025-09" db="UniProtKB">
        <authorList>
            <consortium name="Ensembl"/>
        </authorList>
    </citation>
    <scope>IDENTIFICATION</scope>
</reference>
<feature type="chain" id="PRO_5034934990" evidence="13">
    <location>
        <begin position="23"/>
        <end position="234"/>
    </location>
</feature>
<keyword evidence="4 13" id="KW-0732">Signal</keyword>
<keyword evidence="5" id="KW-0677">Repeat</keyword>
<dbReference type="PRINTS" id="PR00007">
    <property type="entry name" value="COMPLEMNTC1Q"/>
</dbReference>
<evidence type="ECO:0000256" key="2">
    <source>
        <dbReference type="ARBA" id="ARBA00022525"/>
    </source>
</evidence>
<feature type="signal peptide" evidence="13">
    <location>
        <begin position="1"/>
        <end position="22"/>
    </location>
</feature>
<evidence type="ECO:0000256" key="6">
    <source>
        <dbReference type="ARBA" id="ARBA00022859"/>
    </source>
</evidence>
<evidence type="ECO:0000313" key="16">
    <source>
        <dbReference type="Proteomes" id="UP000694406"/>
    </source>
</evidence>
<dbReference type="GO" id="GO:0019864">
    <property type="term" value="F:IgG binding"/>
    <property type="evidence" value="ECO:0007669"/>
    <property type="project" value="Ensembl"/>
</dbReference>
<evidence type="ECO:0000256" key="8">
    <source>
        <dbReference type="ARBA" id="ARBA00023119"/>
    </source>
</evidence>
<evidence type="ECO:0000256" key="11">
    <source>
        <dbReference type="ARBA" id="ARBA00023278"/>
    </source>
</evidence>
<evidence type="ECO:0000256" key="10">
    <source>
        <dbReference type="ARBA" id="ARBA00023180"/>
    </source>
</evidence>
<keyword evidence="2" id="KW-0964">Secreted</keyword>
<dbReference type="PANTHER" id="PTHR15427:SF26">
    <property type="entry name" value="COMPLEMENT C1Q SUBCOMPONENT SUBUNIT A"/>
    <property type="match status" value="1"/>
</dbReference>
<evidence type="ECO:0000256" key="9">
    <source>
        <dbReference type="ARBA" id="ARBA00023157"/>
    </source>
</evidence>
<keyword evidence="10" id="KW-0325">Glycoprotein</keyword>
<keyword evidence="6" id="KW-0391">Immunity</keyword>
<keyword evidence="16" id="KW-1185">Reference proteome</keyword>
<dbReference type="GeneTree" id="ENSGT00940000162143"/>
<dbReference type="PROSITE" id="PS50871">
    <property type="entry name" value="C1Q"/>
    <property type="match status" value="1"/>
</dbReference>
<dbReference type="PANTHER" id="PTHR15427">
    <property type="entry name" value="EMILIN ELASTIN MICROFIBRIL INTERFACE-LOCATED PROTEIN ELASTIN MICROFIBRIL INTERFACER"/>
    <property type="match status" value="1"/>
</dbReference>
<dbReference type="GO" id="GO:0062167">
    <property type="term" value="C:complement component C1q complex"/>
    <property type="evidence" value="ECO:0007669"/>
    <property type="project" value="Ensembl"/>
</dbReference>
<dbReference type="GO" id="GO:0106139">
    <property type="term" value="C:symbiont cell surface"/>
    <property type="evidence" value="ECO:0007669"/>
    <property type="project" value="Ensembl"/>
</dbReference>
<dbReference type="GO" id="GO:0001786">
    <property type="term" value="F:phosphatidylserine binding"/>
    <property type="evidence" value="ECO:0007669"/>
    <property type="project" value="Ensembl"/>
</dbReference>
<dbReference type="GO" id="GO:0005581">
    <property type="term" value="C:collagen trimer"/>
    <property type="evidence" value="ECO:0007669"/>
    <property type="project" value="UniProtKB-KW"/>
</dbReference>
<name>A0A8C5RKX0_LATLA</name>
<dbReference type="AlphaFoldDB" id="A0A8C5RKX0"/>
<keyword evidence="11" id="KW-0379">Hydroxylation</keyword>
<evidence type="ECO:0000256" key="3">
    <source>
        <dbReference type="ARBA" id="ARBA00022588"/>
    </source>
</evidence>
<feature type="domain" description="C1q" evidence="14">
    <location>
        <begin position="100"/>
        <end position="234"/>
    </location>
</feature>
<gene>
    <name evidence="15" type="primary">C1QA</name>
</gene>
<dbReference type="Ensembl" id="ENSLLTT00000003881.1">
    <property type="protein sequence ID" value="ENSLLTP00000003724.1"/>
    <property type="gene ID" value="ENSLLTG00000002798.1"/>
</dbReference>
<evidence type="ECO:0000256" key="13">
    <source>
        <dbReference type="SAM" id="SignalP"/>
    </source>
</evidence>
<evidence type="ECO:0000259" key="14">
    <source>
        <dbReference type="PROSITE" id="PS50871"/>
    </source>
</evidence>
<protein>
    <submittedName>
        <fullName evidence="15">Complement C1q A chain</fullName>
    </submittedName>
</protein>
<proteinExistence type="predicted"/>
<evidence type="ECO:0000256" key="5">
    <source>
        <dbReference type="ARBA" id="ARBA00022737"/>
    </source>
</evidence>
<dbReference type="Gene3D" id="2.60.120.40">
    <property type="match status" value="1"/>
</dbReference>
<organism evidence="15 16">
    <name type="scientific">Laticauda laticaudata</name>
    <name type="common">Blue-ringed sea krait</name>
    <name type="synonym">Blue-lipped sea krait</name>
    <dbReference type="NCBI Taxonomy" id="8630"/>
    <lineage>
        <taxon>Eukaryota</taxon>
        <taxon>Metazoa</taxon>
        <taxon>Chordata</taxon>
        <taxon>Craniata</taxon>
        <taxon>Vertebrata</taxon>
        <taxon>Euteleostomi</taxon>
        <taxon>Lepidosauria</taxon>
        <taxon>Squamata</taxon>
        <taxon>Bifurcata</taxon>
        <taxon>Unidentata</taxon>
        <taxon>Episquamata</taxon>
        <taxon>Toxicofera</taxon>
        <taxon>Serpentes</taxon>
        <taxon>Colubroidea</taxon>
        <taxon>Elapidae</taxon>
        <taxon>Laticaudinae</taxon>
        <taxon>Laticauda</taxon>
    </lineage>
</organism>
<feature type="region of interest" description="Disordered" evidence="12">
    <location>
        <begin position="24"/>
        <end position="123"/>
    </location>
</feature>
<evidence type="ECO:0000256" key="4">
    <source>
        <dbReference type="ARBA" id="ARBA00022729"/>
    </source>
</evidence>
<keyword evidence="3" id="KW-0399">Innate immunity</keyword>
<evidence type="ECO:0000256" key="1">
    <source>
        <dbReference type="ARBA" id="ARBA00004613"/>
    </source>
</evidence>
<dbReference type="Pfam" id="PF00386">
    <property type="entry name" value="C1q"/>
    <property type="match status" value="1"/>
</dbReference>
<dbReference type="InterPro" id="IPR008983">
    <property type="entry name" value="Tumour_necrosis_fac-like_dom"/>
</dbReference>
<dbReference type="GO" id="GO:0045087">
    <property type="term" value="P:innate immune response"/>
    <property type="evidence" value="ECO:0007669"/>
    <property type="project" value="UniProtKB-KW"/>
</dbReference>
<feature type="compositionally biased region" description="Polar residues" evidence="12">
    <location>
        <begin position="97"/>
        <end position="113"/>
    </location>
</feature>
<dbReference type="GO" id="GO:0005602">
    <property type="term" value="C:complement component C1 complex"/>
    <property type="evidence" value="ECO:0007669"/>
    <property type="project" value="Ensembl"/>
</dbReference>
<dbReference type="FunFam" id="2.60.120.40:FF:000001">
    <property type="entry name" value="Complement C1q B chain"/>
    <property type="match status" value="1"/>
</dbReference>
<sequence>KMASPLWFAAAALIPTLEIVVASDGRDGHPGAPGRNGRPGQKGDLGAPGKIKKMTPAPLNFAPVGGSPPGTAGQSRFPRPGWPPREQGDHGPKAQVGNLQDQPKTAFSASRKNPSPGVSPKTVVFDHSITNQDNTYSTQTGKFTCRVPGYYYFTFQVVSKGSLCLDLMHRDRAVATFCDQSQGLLQVNSGGSVLNLAPGDQVWLDSNPPGAANIYAGTEADSVFSGFLLFPTKA</sequence>